<feature type="region of interest" description="Disordered" evidence="1">
    <location>
        <begin position="177"/>
        <end position="204"/>
    </location>
</feature>
<keyword evidence="3" id="KW-1185">Reference proteome</keyword>
<dbReference type="RefSeq" id="XP_012980252.1">
    <property type="nucleotide sequence ID" value="XM_013124798.3"/>
</dbReference>
<feature type="compositionally biased region" description="Basic and acidic residues" evidence="1">
    <location>
        <begin position="13"/>
        <end position="23"/>
    </location>
</feature>
<evidence type="ECO:0000259" key="2">
    <source>
        <dbReference type="Pfam" id="PF15737"/>
    </source>
</evidence>
<gene>
    <name evidence="4" type="primary">CUNH9orf50</name>
</gene>
<dbReference type="eggNOG" id="ENOG502TKNG">
    <property type="taxonomic scope" value="Eukaryota"/>
</dbReference>
<dbReference type="CTD" id="101663964"/>
<dbReference type="GeneID" id="101839427"/>
<feature type="compositionally biased region" description="Low complexity" evidence="1">
    <location>
        <begin position="25"/>
        <end position="34"/>
    </location>
</feature>
<dbReference type="Proteomes" id="UP000886700">
    <property type="component" value="Unplaced"/>
</dbReference>
<dbReference type="STRING" id="10036.ENSMAUP00000025268"/>
<sequence>MYRRQPAAGTRVYEPKGCPDRAAPRRSTPLLPRLPKLDSRTERGSGGAWWQDSERLPYLSPGVPYGPRGRGTMRALLLPPLLPTSTARGTGARGTRQPAARDDPDTLDTLLGTFLPVKFRDFLHQLRAKCAEPEAHPPSAPQYPKSASEHNLGLRCPNCSFLPDLWDQSLHSEDSLRKKPTLGLPRGEFSTARKAKPPSGEGLRPRRRCCPFRVRFADETLQDTALRYWERNRAVRQSIFPCEQTTLPAVSVSEQVLGSVGRWLENLPRALRPRAQDVVAGSSCWNCPRVSSQESQLCLSEDATMSSRFPSIPRATTTRPQGGLRTFLDTPNSVEQESSLPSLVLQSILKRGRPKGYQRLLLPSIKRQQAQR</sequence>
<feature type="region of interest" description="Disordered" evidence="1">
    <location>
        <begin position="82"/>
        <end position="105"/>
    </location>
</feature>
<evidence type="ECO:0000313" key="3">
    <source>
        <dbReference type="Proteomes" id="UP000886700"/>
    </source>
</evidence>
<name>A0A1U8CLF9_MESAU</name>
<reference evidence="4" key="1">
    <citation type="submission" date="2025-08" db="UniProtKB">
        <authorList>
            <consortium name="RefSeq"/>
        </authorList>
    </citation>
    <scope>IDENTIFICATION</scope>
    <source>
        <tissue evidence="4">Liver</tissue>
    </source>
</reference>
<feature type="domain" description="DUF4685" evidence="2">
    <location>
        <begin position="195"/>
        <end position="239"/>
    </location>
</feature>
<dbReference type="OrthoDB" id="9837695at2759"/>
<dbReference type="InterPro" id="IPR032756">
    <property type="entry name" value="DUF4685"/>
</dbReference>
<dbReference type="PANTHER" id="PTHR36865:SF1">
    <property type="entry name" value="RIKEN CDNA 1700001O22 GENE"/>
    <property type="match status" value="1"/>
</dbReference>
<evidence type="ECO:0000256" key="1">
    <source>
        <dbReference type="SAM" id="MobiDB-lite"/>
    </source>
</evidence>
<accession>A0A1U8CLF9</accession>
<evidence type="ECO:0000313" key="4">
    <source>
        <dbReference type="RefSeq" id="XP_012980252.1"/>
    </source>
</evidence>
<feature type="region of interest" description="Disordered" evidence="1">
    <location>
        <begin position="1"/>
        <end position="49"/>
    </location>
</feature>
<dbReference type="PANTHER" id="PTHR36865">
    <property type="entry name" value="RIKEN CDNA 1700001O22 GENE"/>
    <property type="match status" value="1"/>
</dbReference>
<dbReference type="Pfam" id="PF15737">
    <property type="entry name" value="DUF4685"/>
    <property type="match status" value="1"/>
</dbReference>
<feature type="compositionally biased region" description="Low complexity" evidence="1">
    <location>
        <begin position="82"/>
        <end position="98"/>
    </location>
</feature>
<protein>
    <submittedName>
        <fullName evidence="4">Uncharacterized protein C9orf50 homolog</fullName>
    </submittedName>
</protein>
<dbReference type="AlphaFoldDB" id="A0A1U8CLF9"/>
<dbReference type="KEGG" id="maua:101839427"/>
<proteinExistence type="predicted"/>
<organism evidence="3 4">
    <name type="scientific">Mesocricetus auratus</name>
    <name type="common">Golden hamster</name>
    <dbReference type="NCBI Taxonomy" id="10036"/>
    <lineage>
        <taxon>Eukaryota</taxon>
        <taxon>Metazoa</taxon>
        <taxon>Chordata</taxon>
        <taxon>Craniata</taxon>
        <taxon>Vertebrata</taxon>
        <taxon>Euteleostomi</taxon>
        <taxon>Mammalia</taxon>
        <taxon>Eutheria</taxon>
        <taxon>Euarchontoglires</taxon>
        <taxon>Glires</taxon>
        <taxon>Rodentia</taxon>
        <taxon>Myomorpha</taxon>
        <taxon>Muroidea</taxon>
        <taxon>Cricetidae</taxon>
        <taxon>Cricetinae</taxon>
        <taxon>Mesocricetus</taxon>
    </lineage>
</organism>